<accession>A0A919SIC4</accession>
<feature type="transmembrane region" description="Helical" evidence="1">
    <location>
        <begin position="49"/>
        <end position="67"/>
    </location>
</feature>
<evidence type="ECO:0000256" key="1">
    <source>
        <dbReference type="SAM" id="Phobius"/>
    </source>
</evidence>
<keyword evidence="3" id="KW-1185">Reference proteome</keyword>
<dbReference type="EMBL" id="BOQL01000043">
    <property type="protein sequence ID" value="GIM72967.1"/>
    <property type="molecule type" value="Genomic_DNA"/>
</dbReference>
<comment type="caution">
    <text evidence="2">The sequence shown here is derived from an EMBL/GenBank/DDBJ whole genome shotgun (WGS) entry which is preliminary data.</text>
</comment>
<dbReference type="Proteomes" id="UP000681340">
    <property type="component" value="Unassembled WGS sequence"/>
</dbReference>
<gene>
    <name evidence="2" type="ORF">Aau02nite_53610</name>
</gene>
<dbReference type="RefSeq" id="WP_212991304.1">
    <property type="nucleotide sequence ID" value="NZ_BAABEA010000049.1"/>
</dbReference>
<keyword evidence="1" id="KW-0812">Transmembrane</keyword>
<name>A0A919SIC4_9ACTN</name>
<dbReference type="Pfam" id="PF19744">
    <property type="entry name" value="DUF6232"/>
    <property type="match status" value="1"/>
</dbReference>
<organism evidence="2 3">
    <name type="scientific">Actinoplanes auranticolor</name>
    <dbReference type="NCBI Taxonomy" id="47988"/>
    <lineage>
        <taxon>Bacteria</taxon>
        <taxon>Bacillati</taxon>
        <taxon>Actinomycetota</taxon>
        <taxon>Actinomycetes</taxon>
        <taxon>Micromonosporales</taxon>
        <taxon>Micromonosporaceae</taxon>
        <taxon>Actinoplanes</taxon>
    </lineage>
</organism>
<keyword evidence="1" id="KW-0472">Membrane</keyword>
<dbReference type="AlphaFoldDB" id="A0A919SIC4"/>
<reference evidence="2" key="1">
    <citation type="submission" date="2021-03" db="EMBL/GenBank/DDBJ databases">
        <title>Whole genome shotgun sequence of Actinoplanes auranticolor NBRC 12245.</title>
        <authorList>
            <person name="Komaki H."/>
            <person name="Tamura T."/>
        </authorList>
    </citation>
    <scope>NUCLEOTIDE SEQUENCE</scope>
    <source>
        <strain evidence="2">NBRC 12245</strain>
    </source>
</reference>
<feature type="transmembrane region" description="Helical" evidence="1">
    <location>
        <begin position="73"/>
        <end position="91"/>
    </location>
</feature>
<sequence>MRIYYRGPDAVVTDGHFAWLGDPVRMVLIRDLHNVRRAHTDARRANPRALQVAFGALIVTAAGWTTLGTPAVYVSAPLCAAIAGLCTAAYWRLRPQRWELLANYRGSDVTLYATSDPRVFNQVTRALRRAVEDSRPATDGYDLVAAA</sequence>
<evidence type="ECO:0000313" key="3">
    <source>
        <dbReference type="Proteomes" id="UP000681340"/>
    </source>
</evidence>
<protein>
    <submittedName>
        <fullName evidence="2">Uncharacterized protein</fullName>
    </submittedName>
</protein>
<dbReference type="InterPro" id="IPR045629">
    <property type="entry name" value="DUF6232"/>
</dbReference>
<proteinExistence type="predicted"/>
<keyword evidence="1" id="KW-1133">Transmembrane helix</keyword>
<evidence type="ECO:0000313" key="2">
    <source>
        <dbReference type="EMBL" id="GIM72967.1"/>
    </source>
</evidence>